<name>A0A9P5C459_9PLEO</name>
<dbReference type="OrthoDB" id="3795989at2759"/>
<dbReference type="EMBL" id="SWKV01000013">
    <property type="protein sequence ID" value="KAF3043236.1"/>
    <property type="molecule type" value="Genomic_DNA"/>
</dbReference>
<evidence type="ECO:0000313" key="3">
    <source>
        <dbReference type="Proteomes" id="UP000758155"/>
    </source>
</evidence>
<keyword evidence="3" id="KW-1185">Reference proteome</keyword>
<reference evidence="2" key="1">
    <citation type="submission" date="2019-04" db="EMBL/GenBank/DDBJ databases">
        <title>Sequencing of skin fungus with MAO and IRED activity.</title>
        <authorList>
            <person name="Marsaioli A.J."/>
            <person name="Bonatto J.M.C."/>
            <person name="Reis Junior O."/>
        </authorList>
    </citation>
    <scope>NUCLEOTIDE SEQUENCE</scope>
    <source>
        <strain evidence="2">28M1</strain>
    </source>
</reference>
<organism evidence="2 3">
    <name type="scientific">Didymella heteroderae</name>
    <dbReference type="NCBI Taxonomy" id="1769908"/>
    <lineage>
        <taxon>Eukaryota</taxon>
        <taxon>Fungi</taxon>
        <taxon>Dikarya</taxon>
        <taxon>Ascomycota</taxon>
        <taxon>Pezizomycotina</taxon>
        <taxon>Dothideomycetes</taxon>
        <taxon>Pleosporomycetidae</taxon>
        <taxon>Pleosporales</taxon>
        <taxon>Pleosporineae</taxon>
        <taxon>Didymellaceae</taxon>
        <taxon>Didymella</taxon>
    </lineage>
</organism>
<comment type="caution">
    <text evidence="2">The sequence shown here is derived from an EMBL/GenBank/DDBJ whole genome shotgun (WGS) entry which is preliminary data.</text>
</comment>
<gene>
    <name evidence="2" type="ORF">E8E12_009703</name>
</gene>
<feature type="region of interest" description="Disordered" evidence="1">
    <location>
        <begin position="59"/>
        <end position="80"/>
    </location>
</feature>
<sequence length="181" mass="20807">MTRSSQSGQAYSSQGPQYGGYEQGDSTSSHTAGASSYRADVARDVAYSFQANSSIYQYPQDLDLEPHDSRHRNQHYETSPPQRYWDETYRCWRYVNPNLEQTMTAPALRHPPGSSSEPGRSHDNRRADDMYATKKQLSKGKLEVLDLISPPTNGRTRYEHQGQRAGPWDNIAYIPRYERRR</sequence>
<feature type="compositionally biased region" description="Basic and acidic residues" evidence="1">
    <location>
        <begin position="119"/>
        <end position="128"/>
    </location>
</feature>
<dbReference type="AlphaFoldDB" id="A0A9P5C459"/>
<protein>
    <submittedName>
        <fullName evidence="2">Uncharacterized protein</fullName>
    </submittedName>
</protein>
<proteinExistence type="predicted"/>
<feature type="region of interest" description="Disordered" evidence="1">
    <location>
        <begin position="103"/>
        <end position="128"/>
    </location>
</feature>
<accession>A0A9P5C459</accession>
<feature type="compositionally biased region" description="Low complexity" evidence="1">
    <location>
        <begin position="1"/>
        <end position="16"/>
    </location>
</feature>
<feature type="compositionally biased region" description="Polar residues" evidence="1">
    <location>
        <begin position="25"/>
        <end position="34"/>
    </location>
</feature>
<evidence type="ECO:0000313" key="2">
    <source>
        <dbReference type="EMBL" id="KAF3043236.1"/>
    </source>
</evidence>
<dbReference type="Proteomes" id="UP000758155">
    <property type="component" value="Unassembled WGS sequence"/>
</dbReference>
<feature type="region of interest" description="Disordered" evidence="1">
    <location>
        <begin position="1"/>
        <end position="36"/>
    </location>
</feature>
<evidence type="ECO:0000256" key="1">
    <source>
        <dbReference type="SAM" id="MobiDB-lite"/>
    </source>
</evidence>